<evidence type="ECO:0000256" key="1">
    <source>
        <dbReference type="ARBA" id="ARBA00004141"/>
    </source>
</evidence>
<dbReference type="EMBL" id="JAHXDN010000002">
    <property type="protein sequence ID" value="MBW4708310.1"/>
    <property type="molecule type" value="Genomic_DNA"/>
</dbReference>
<protein>
    <submittedName>
        <fullName evidence="7">Tryptophan-rich sensory protein</fullName>
    </submittedName>
</protein>
<proteinExistence type="inferred from homology"/>
<accession>A0A9X1FWF4</accession>
<evidence type="ECO:0000313" key="8">
    <source>
        <dbReference type="Proteomes" id="UP001138661"/>
    </source>
</evidence>
<keyword evidence="3 6" id="KW-0812">Transmembrane</keyword>
<evidence type="ECO:0000256" key="6">
    <source>
        <dbReference type="SAM" id="Phobius"/>
    </source>
</evidence>
<comment type="similarity">
    <text evidence="2">Belongs to the TspO/BZRP family.</text>
</comment>
<dbReference type="RefSeq" id="WP_219501910.1">
    <property type="nucleotide sequence ID" value="NZ_JAHXDN010000002.1"/>
</dbReference>
<dbReference type="GO" id="GO:0016020">
    <property type="term" value="C:membrane"/>
    <property type="evidence" value="ECO:0007669"/>
    <property type="project" value="UniProtKB-SubCell"/>
</dbReference>
<gene>
    <name evidence="7" type="ORF">KX928_11000</name>
</gene>
<evidence type="ECO:0000313" key="7">
    <source>
        <dbReference type="EMBL" id="MBW4708310.1"/>
    </source>
</evidence>
<dbReference type="PANTHER" id="PTHR10057">
    <property type="entry name" value="PERIPHERAL-TYPE BENZODIAZEPINE RECEPTOR"/>
    <property type="match status" value="1"/>
</dbReference>
<evidence type="ECO:0000256" key="2">
    <source>
        <dbReference type="ARBA" id="ARBA00007524"/>
    </source>
</evidence>
<name>A0A9X1FWF4_9RHOB</name>
<evidence type="ECO:0000256" key="5">
    <source>
        <dbReference type="ARBA" id="ARBA00023136"/>
    </source>
</evidence>
<keyword evidence="8" id="KW-1185">Reference proteome</keyword>
<dbReference type="Pfam" id="PF03073">
    <property type="entry name" value="TspO_MBR"/>
    <property type="match status" value="1"/>
</dbReference>
<feature type="transmembrane region" description="Helical" evidence="6">
    <location>
        <begin position="124"/>
        <end position="145"/>
    </location>
</feature>
<comment type="subcellular location">
    <subcellularLocation>
        <location evidence="1">Membrane</location>
        <topology evidence="1">Multi-pass membrane protein</topology>
    </subcellularLocation>
</comment>
<dbReference type="NCBIfam" id="NF047825">
    <property type="entry name" value="T-richsensTspOAlph"/>
    <property type="match status" value="1"/>
</dbReference>
<evidence type="ECO:0000256" key="3">
    <source>
        <dbReference type="ARBA" id="ARBA00022692"/>
    </source>
</evidence>
<feature type="transmembrane region" description="Helical" evidence="6">
    <location>
        <begin position="72"/>
        <end position="91"/>
    </location>
</feature>
<dbReference type="InterPro" id="IPR004307">
    <property type="entry name" value="TspO_MBR"/>
</dbReference>
<dbReference type="PANTHER" id="PTHR10057:SF0">
    <property type="entry name" value="TRANSLOCATOR PROTEIN"/>
    <property type="match status" value="1"/>
</dbReference>
<sequence length="160" mass="17634">MFWLLFCIFFAACLGAGITGGLFAPGPWYRALNKPWFTPPNWVFPVTWMVLYVCMAVAGARAAMMENNGIAMAFWALQIAFNGLWTPVFFGLKNIRLGMVVVSLLWVTVLCGLLALWQLDVIAGVLFVPYLVWVSIAAALNAGVWRLNPEVARNPPPAPS</sequence>
<reference evidence="7" key="1">
    <citation type="submission" date="2021-07" db="EMBL/GenBank/DDBJ databases">
        <title>Roseobacter insulae sp. nov., isolated from a tidal flat.</title>
        <authorList>
            <person name="Park S."/>
            <person name="Yoon J.-H."/>
        </authorList>
    </citation>
    <scope>NUCLEOTIDE SEQUENCE</scope>
    <source>
        <strain evidence="7">YSTF-M11</strain>
    </source>
</reference>
<dbReference type="AlphaFoldDB" id="A0A9X1FWF4"/>
<feature type="transmembrane region" description="Helical" evidence="6">
    <location>
        <begin position="42"/>
        <end position="60"/>
    </location>
</feature>
<dbReference type="CDD" id="cd15904">
    <property type="entry name" value="TSPO_MBR"/>
    <property type="match status" value="1"/>
</dbReference>
<organism evidence="7 8">
    <name type="scientific">Roseobacter insulae</name>
    <dbReference type="NCBI Taxonomy" id="2859783"/>
    <lineage>
        <taxon>Bacteria</taxon>
        <taxon>Pseudomonadati</taxon>
        <taxon>Pseudomonadota</taxon>
        <taxon>Alphaproteobacteria</taxon>
        <taxon>Rhodobacterales</taxon>
        <taxon>Roseobacteraceae</taxon>
        <taxon>Roseobacter</taxon>
    </lineage>
</organism>
<feature type="transmembrane region" description="Helical" evidence="6">
    <location>
        <begin position="97"/>
        <end position="117"/>
    </location>
</feature>
<dbReference type="FunFam" id="1.20.1260.100:FF:000001">
    <property type="entry name" value="translocator protein 2"/>
    <property type="match status" value="1"/>
</dbReference>
<keyword evidence="5 6" id="KW-0472">Membrane</keyword>
<dbReference type="Proteomes" id="UP001138661">
    <property type="component" value="Unassembled WGS sequence"/>
</dbReference>
<evidence type="ECO:0000256" key="4">
    <source>
        <dbReference type="ARBA" id="ARBA00022989"/>
    </source>
</evidence>
<keyword evidence="4 6" id="KW-1133">Transmembrane helix</keyword>
<dbReference type="PIRSF" id="PIRSF005859">
    <property type="entry name" value="PBR"/>
    <property type="match status" value="1"/>
</dbReference>
<comment type="caution">
    <text evidence="7">The sequence shown here is derived from an EMBL/GenBank/DDBJ whole genome shotgun (WGS) entry which is preliminary data.</text>
</comment>